<evidence type="ECO:0000256" key="1">
    <source>
        <dbReference type="SAM" id="Phobius"/>
    </source>
</evidence>
<name>A0A3B1ASH5_9ZZZZ</name>
<proteinExistence type="predicted"/>
<dbReference type="InterPro" id="IPR025263">
    <property type="entry name" value="YhdP_central"/>
</dbReference>
<evidence type="ECO:0000313" key="3">
    <source>
        <dbReference type="EMBL" id="VAW96934.1"/>
    </source>
</evidence>
<feature type="transmembrane region" description="Helical" evidence="1">
    <location>
        <begin position="9"/>
        <end position="31"/>
    </location>
</feature>
<keyword evidence="1" id="KW-0472">Membrane</keyword>
<sequence>MLNRIRNFILYIIIATIILLAIGLSAARIFLPDVQSYRSYVEQQLGKVIEHPVKIGDLDAFMSGVTPVIVFHDVKLMSRKNKRVILEIAKIRIGFSLLHSIKEAKIVPNIYTIDGVELAIIRKKDGKILVQDVDVADIGGAFSEQDLSNSNELSDWLFNRSSLVIQNSSIIWHDKKSLTEPTHFKNVTLKLKNNRNRHQFNGEFILSPQDKAKPKKLELALDVYGDMLDPIKWVGKFYANGQNINANEWGFKPVIMDVMVEQGQLDFELWGDWVAGELNQISADVTAHDVVLKRLKTNASANVKLLGGLIKWNKDANDWDLSIEKLKFISDKSAWPETEVKIARQYVTETKTETIETNIEYCRVEDIRDLLLKSGYIDDVVFKYLHNASPAGEFRNINYRLVTQESKIKEYSVSAKVDNFSLNSSENIPGLRGVSGEFFTNKKSGLLKIKTKNAELSYADILLKPISIDSLIGNIEWIKNKTGWIFSSDKLKASNADVTGEISFNLNISDHGASPYMELQSKIEQANANAVFKYLPAAVMTGDFKAWMESAFITGEIENGEIILHGRLDEFPYNEHQGVFKGYFTAKNLEIDYKSGWPHLRQGETDVAFTGRGIELDVKHVELLNSYADNFKVGVDDYLQPLLKTTVQIKSNLDDVAQYSSTTFLKEARDFVEGFKFSGTTNIDVVMGLPLSDEVEKLSPLNLKAKAFLLGVDVVQSNNKLYAKNIIGEVDLTQDSVTASGIKANIMGGKSIVDIFTRHEFGSTPIRLVMQGNIDVGKTMQRFGIPGYDRVAGRTDWQGVFTLKHEQDGVVKNPLLQVTTNMENISINLPTPMNKLAKESVPAYMTIENVSTDTMLLHLVYDEAMSYAMDIDLSDSSARLRRGEFRFKTKNASIPDEKILLLTGSLWDFSLGDWLDALDSTSNKGKKSFLGIPVKVDMDVVHLVKAKNQQPRKPSDPRKLPTFEGEIGQLEYDTFQYGKAYFKTSRKKDGLSLDKFTITSPHVDVEGKAYWNYRPRKQSTEVTMMLRSENYGELLTSLGFNSLIENGTADFSGDFNWNGGFGDFYWGTLNGVITMDIKNGVFTKIDPGAGRMLGLLSIESLPGMIFSGDAFKSGFNFDRIVGNYNISDGNAFSDDVSITGPAAYVLVTGRTGIVARDFDHYVTVVPNVSSTLPLTSGAIFGPQVGAIVYFFKKLFGAGIDESSKRIYHLTGTWKSPIIKRIDKNEDKPDKNNVVADESDEDF</sequence>
<dbReference type="EMBL" id="UOFT01000054">
    <property type="protein sequence ID" value="VAW96934.1"/>
    <property type="molecule type" value="Genomic_DNA"/>
</dbReference>
<accession>A0A3B1ASH5</accession>
<dbReference type="PANTHER" id="PTHR38690:SF1">
    <property type="entry name" value="PROTEASE"/>
    <property type="match status" value="1"/>
</dbReference>
<protein>
    <recommendedName>
        <fullName evidence="2">YhdP central domain-containing protein</fullName>
    </recommendedName>
</protein>
<evidence type="ECO:0000259" key="2">
    <source>
        <dbReference type="Pfam" id="PF13116"/>
    </source>
</evidence>
<gene>
    <name evidence="3" type="ORF">MNBD_GAMMA23-1368</name>
</gene>
<organism evidence="3">
    <name type="scientific">hydrothermal vent metagenome</name>
    <dbReference type="NCBI Taxonomy" id="652676"/>
    <lineage>
        <taxon>unclassified sequences</taxon>
        <taxon>metagenomes</taxon>
        <taxon>ecological metagenomes</taxon>
    </lineage>
</organism>
<feature type="domain" description="YhdP central" evidence="2">
    <location>
        <begin position="2"/>
        <end position="940"/>
    </location>
</feature>
<reference evidence="3" key="1">
    <citation type="submission" date="2018-06" db="EMBL/GenBank/DDBJ databases">
        <authorList>
            <person name="Zhirakovskaya E."/>
        </authorList>
    </citation>
    <scope>NUCLEOTIDE SEQUENCE</scope>
</reference>
<dbReference type="AlphaFoldDB" id="A0A3B1ASH5"/>
<dbReference type="InterPro" id="IPR011836">
    <property type="entry name" value="YhdP"/>
</dbReference>
<keyword evidence="1" id="KW-1133">Transmembrane helix</keyword>
<keyword evidence="1" id="KW-0812">Transmembrane</keyword>
<dbReference type="PANTHER" id="PTHR38690">
    <property type="entry name" value="PROTEASE-RELATED"/>
    <property type="match status" value="1"/>
</dbReference>
<dbReference type="Pfam" id="PF13116">
    <property type="entry name" value="YhdP"/>
    <property type="match status" value="1"/>
</dbReference>